<keyword evidence="2" id="KW-1185">Reference proteome</keyword>
<evidence type="ECO:0000313" key="1">
    <source>
        <dbReference type="EMBL" id="MBA0694239.1"/>
    </source>
</evidence>
<gene>
    <name evidence="1" type="ORF">Goari_004555</name>
</gene>
<name>A0A7J8Y5I0_GOSAI</name>
<dbReference type="Proteomes" id="UP000593577">
    <property type="component" value="Unassembled WGS sequence"/>
</dbReference>
<sequence>MFGGVLRYEISGDSCRLKIKLIPRMGHGLKDCLQIIPAGKSKISGDPPYTLALKVESKLNGKERGNNEIWGLQGNMELMGGEEVLMEHERISVVKEDEKLNDSTKKYGNNSNLAKKASWKIIKPVATMIQTKAESNTRKRKSPEA</sequence>
<dbReference type="EMBL" id="JABFAA010000010">
    <property type="protein sequence ID" value="MBA0694239.1"/>
    <property type="molecule type" value="Genomic_DNA"/>
</dbReference>
<accession>A0A7J8Y5I0</accession>
<reference evidence="1 2" key="1">
    <citation type="journal article" date="2019" name="Genome Biol. Evol.">
        <title>Insights into the evolution of the New World diploid cottons (Gossypium, subgenus Houzingenia) based on genome sequencing.</title>
        <authorList>
            <person name="Grover C.E."/>
            <person name="Arick M.A. 2nd"/>
            <person name="Thrash A."/>
            <person name="Conover J.L."/>
            <person name="Sanders W.S."/>
            <person name="Peterson D.G."/>
            <person name="Frelichowski J.E."/>
            <person name="Scheffler J.A."/>
            <person name="Scheffler B.E."/>
            <person name="Wendel J.F."/>
        </authorList>
    </citation>
    <scope>NUCLEOTIDE SEQUENCE [LARGE SCALE GENOMIC DNA]</scope>
    <source>
        <strain evidence="1">185</strain>
        <tissue evidence="1">Leaf</tissue>
    </source>
</reference>
<evidence type="ECO:0000313" key="2">
    <source>
        <dbReference type="Proteomes" id="UP000593577"/>
    </source>
</evidence>
<proteinExistence type="predicted"/>
<organism evidence="1 2">
    <name type="scientific">Gossypium aridum</name>
    <name type="common">American cotton</name>
    <name type="synonym">Erioxylum aridum</name>
    <dbReference type="NCBI Taxonomy" id="34290"/>
    <lineage>
        <taxon>Eukaryota</taxon>
        <taxon>Viridiplantae</taxon>
        <taxon>Streptophyta</taxon>
        <taxon>Embryophyta</taxon>
        <taxon>Tracheophyta</taxon>
        <taxon>Spermatophyta</taxon>
        <taxon>Magnoliopsida</taxon>
        <taxon>eudicotyledons</taxon>
        <taxon>Gunneridae</taxon>
        <taxon>Pentapetalae</taxon>
        <taxon>rosids</taxon>
        <taxon>malvids</taxon>
        <taxon>Malvales</taxon>
        <taxon>Malvaceae</taxon>
        <taxon>Malvoideae</taxon>
        <taxon>Gossypium</taxon>
    </lineage>
</organism>
<protein>
    <submittedName>
        <fullName evidence="1">Uncharacterized protein</fullName>
    </submittedName>
</protein>
<dbReference type="AlphaFoldDB" id="A0A7J8Y5I0"/>
<comment type="caution">
    <text evidence="1">The sequence shown here is derived from an EMBL/GenBank/DDBJ whole genome shotgun (WGS) entry which is preliminary data.</text>
</comment>